<dbReference type="Gene3D" id="3.30.420.10">
    <property type="entry name" value="Ribonuclease H-like superfamily/Ribonuclease H"/>
    <property type="match status" value="1"/>
</dbReference>
<evidence type="ECO:0000313" key="2">
    <source>
        <dbReference type="EMBL" id="KAK9928808.1"/>
    </source>
</evidence>
<feature type="domain" description="Integrase catalytic" evidence="1">
    <location>
        <begin position="1"/>
        <end position="166"/>
    </location>
</feature>
<dbReference type="Pfam" id="PF00665">
    <property type="entry name" value="rve"/>
    <property type="match status" value="1"/>
</dbReference>
<dbReference type="InterPro" id="IPR001584">
    <property type="entry name" value="Integrase_cat-core"/>
</dbReference>
<protein>
    <recommendedName>
        <fullName evidence="1">Integrase catalytic domain-containing protein</fullName>
    </recommendedName>
</protein>
<dbReference type="Proteomes" id="UP001457282">
    <property type="component" value="Unassembled WGS sequence"/>
</dbReference>
<dbReference type="PROSITE" id="PS50994">
    <property type="entry name" value="INTEGRASE"/>
    <property type="match status" value="1"/>
</dbReference>
<dbReference type="PANTHER" id="PTHR47266">
    <property type="entry name" value="ENDONUCLEASE-RELATED"/>
    <property type="match status" value="1"/>
</dbReference>
<dbReference type="GO" id="GO:0015074">
    <property type="term" value="P:DNA integration"/>
    <property type="evidence" value="ECO:0007669"/>
    <property type="project" value="InterPro"/>
</dbReference>
<keyword evidence="3" id="KW-1185">Reference proteome</keyword>
<dbReference type="InterPro" id="IPR012337">
    <property type="entry name" value="RNaseH-like_sf"/>
</dbReference>
<evidence type="ECO:0000313" key="3">
    <source>
        <dbReference type="Proteomes" id="UP001457282"/>
    </source>
</evidence>
<accession>A0AAW1WVX9</accession>
<dbReference type="EMBL" id="JBEDUW010000005">
    <property type="protein sequence ID" value="KAK9928808.1"/>
    <property type="molecule type" value="Genomic_DNA"/>
</dbReference>
<reference evidence="2 3" key="1">
    <citation type="journal article" date="2023" name="G3 (Bethesda)">
        <title>A chromosome-length genome assembly and annotation of blackberry (Rubus argutus, cv. 'Hillquist').</title>
        <authorList>
            <person name="Bruna T."/>
            <person name="Aryal R."/>
            <person name="Dudchenko O."/>
            <person name="Sargent D.J."/>
            <person name="Mead D."/>
            <person name="Buti M."/>
            <person name="Cavallini A."/>
            <person name="Hytonen T."/>
            <person name="Andres J."/>
            <person name="Pham M."/>
            <person name="Weisz D."/>
            <person name="Mascagni F."/>
            <person name="Usai G."/>
            <person name="Natali L."/>
            <person name="Bassil N."/>
            <person name="Fernandez G.E."/>
            <person name="Lomsadze A."/>
            <person name="Armour M."/>
            <person name="Olukolu B."/>
            <person name="Poorten T."/>
            <person name="Britton C."/>
            <person name="Davik J."/>
            <person name="Ashrafi H."/>
            <person name="Aiden E.L."/>
            <person name="Borodovsky M."/>
            <person name="Worthington M."/>
        </authorList>
    </citation>
    <scope>NUCLEOTIDE SEQUENCE [LARGE SCALE GENOMIC DNA]</scope>
    <source>
        <strain evidence="2">PI 553951</strain>
    </source>
</reference>
<comment type="caution">
    <text evidence="2">The sequence shown here is derived from an EMBL/GenBank/DDBJ whole genome shotgun (WGS) entry which is preliminary data.</text>
</comment>
<sequence length="279" mass="32056">MPLTNIFEMEIFDTWGIDFMGPFPSSFGFLYILVAVDYVSKWVEAQATKTNDAKVVTKFITEHILSRFGTPRFIISDGGSHFINKTFAALMAKYGVKHKVATPYHPQTSGQVDISNREIKSILEKTVNTTRKDWSTKLLDVLWAYRTAYKTPLGQQGDKRRLDLNELAEIRNEAYESAVLFKEKTKAWHDKKLKLKEFAPGHKVLLYNSKLKLFPRKLRSRWTGPYEIVEVFPYEAVEVKNLYDGSTFKVNGQRLKVYYGGTFNAHEEVGRFTDVSTVG</sequence>
<dbReference type="AlphaFoldDB" id="A0AAW1WVX9"/>
<dbReference type="GO" id="GO:0003676">
    <property type="term" value="F:nucleic acid binding"/>
    <property type="evidence" value="ECO:0007669"/>
    <property type="project" value="InterPro"/>
</dbReference>
<dbReference type="SUPFAM" id="SSF53098">
    <property type="entry name" value="Ribonuclease H-like"/>
    <property type="match status" value="1"/>
</dbReference>
<dbReference type="InterPro" id="IPR052160">
    <property type="entry name" value="Gypsy_RT_Integrase-like"/>
</dbReference>
<organism evidence="2 3">
    <name type="scientific">Rubus argutus</name>
    <name type="common">Southern blackberry</name>
    <dbReference type="NCBI Taxonomy" id="59490"/>
    <lineage>
        <taxon>Eukaryota</taxon>
        <taxon>Viridiplantae</taxon>
        <taxon>Streptophyta</taxon>
        <taxon>Embryophyta</taxon>
        <taxon>Tracheophyta</taxon>
        <taxon>Spermatophyta</taxon>
        <taxon>Magnoliopsida</taxon>
        <taxon>eudicotyledons</taxon>
        <taxon>Gunneridae</taxon>
        <taxon>Pentapetalae</taxon>
        <taxon>rosids</taxon>
        <taxon>fabids</taxon>
        <taxon>Rosales</taxon>
        <taxon>Rosaceae</taxon>
        <taxon>Rosoideae</taxon>
        <taxon>Rosoideae incertae sedis</taxon>
        <taxon>Rubus</taxon>
    </lineage>
</organism>
<evidence type="ECO:0000259" key="1">
    <source>
        <dbReference type="PROSITE" id="PS50994"/>
    </source>
</evidence>
<dbReference type="InterPro" id="IPR036397">
    <property type="entry name" value="RNaseH_sf"/>
</dbReference>
<name>A0AAW1WVX9_RUBAR</name>
<gene>
    <name evidence="2" type="ORF">M0R45_025928</name>
</gene>
<proteinExistence type="predicted"/>